<dbReference type="GO" id="GO:0042796">
    <property type="term" value="P:snRNA transcription by RNA polymerase III"/>
    <property type="evidence" value="ECO:0007669"/>
    <property type="project" value="TreeGrafter"/>
</dbReference>
<evidence type="ECO:0000259" key="7">
    <source>
        <dbReference type="PROSITE" id="PS51293"/>
    </source>
</evidence>
<dbReference type="InParanoid" id="A0A0G4G393"/>
<feature type="region of interest" description="Disordered" evidence="5">
    <location>
        <begin position="583"/>
        <end position="700"/>
    </location>
</feature>
<feature type="compositionally biased region" description="Pro residues" evidence="5">
    <location>
        <begin position="740"/>
        <end position="762"/>
    </location>
</feature>
<evidence type="ECO:0000256" key="2">
    <source>
        <dbReference type="ARBA" id="ARBA00023125"/>
    </source>
</evidence>
<feature type="domain" description="Myb-like" evidence="6">
    <location>
        <begin position="309"/>
        <end position="361"/>
    </location>
</feature>
<dbReference type="Pfam" id="PF00249">
    <property type="entry name" value="Myb_DNA-binding"/>
    <property type="match status" value="2"/>
</dbReference>
<feature type="region of interest" description="Disordered" evidence="5">
    <location>
        <begin position="236"/>
        <end position="294"/>
    </location>
</feature>
<dbReference type="PANTHER" id="PTHR46621:SF1">
    <property type="entry name" value="SNRNA-ACTIVATING PROTEIN COMPLEX SUBUNIT 4"/>
    <property type="match status" value="1"/>
</dbReference>
<keyword evidence="10" id="KW-1185">Reference proteome</keyword>
<feature type="compositionally biased region" description="Basic residues" evidence="5">
    <location>
        <begin position="237"/>
        <end position="250"/>
    </location>
</feature>
<dbReference type="PROSITE" id="PS51294">
    <property type="entry name" value="HTH_MYB"/>
    <property type="match status" value="4"/>
</dbReference>
<feature type="compositionally biased region" description="Acidic residues" evidence="5">
    <location>
        <begin position="674"/>
        <end position="684"/>
    </location>
</feature>
<evidence type="ECO:0000259" key="6">
    <source>
        <dbReference type="PROSITE" id="PS50090"/>
    </source>
</evidence>
<protein>
    <recommendedName>
        <fullName evidence="11">snRNA-activating protein complex subunit 4</fullName>
    </recommendedName>
</protein>
<feature type="domain" description="Myb-like" evidence="6">
    <location>
        <begin position="414"/>
        <end position="465"/>
    </location>
</feature>
<feature type="compositionally biased region" description="Acidic residues" evidence="5">
    <location>
        <begin position="594"/>
        <end position="612"/>
    </location>
</feature>
<evidence type="ECO:0000256" key="4">
    <source>
        <dbReference type="ARBA" id="ARBA00023242"/>
    </source>
</evidence>
<accession>A0A0G4G393</accession>
<keyword evidence="3" id="KW-0804">Transcription</keyword>
<feature type="domain" description="HTH myb-type" evidence="8">
    <location>
        <begin position="362"/>
        <end position="417"/>
    </location>
</feature>
<keyword evidence="2" id="KW-0238">DNA-binding</keyword>
<reference evidence="9 10" key="1">
    <citation type="submission" date="2014-11" db="EMBL/GenBank/DDBJ databases">
        <authorList>
            <person name="Zhu J."/>
            <person name="Qi W."/>
            <person name="Song R."/>
        </authorList>
    </citation>
    <scope>NUCLEOTIDE SEQUENCE [LARGE SCALE GENOMIC DNA]</scope>
</reference>
<dbReference type="Gene3D" id="1.10.10.60">
    <property type="entry name" value="Homeodomain-like"/>
    <property type="match status" value="4"/>
</dbReference>
<evidence type="ECO:0000313" key="9">
    <source>
        <dbReference type="EMBL" id="CEM22730.1"/>
    </source>
</evidence>
<dbReference type="SUPFAM" id="SSF46689">
    <property type="entry name" value="Homeodomain-like"/>
    <property type="match status" value="4"/>
</dbReference>
<feature type="domain" description="HTH myb-type" evidence="8">
    <location>
        <begin position="418"/>
        <end position="465"/>
    </location>
</feature>
<feature type="domain" description="SANT" evidence="7">
    <location>
        <begin position="469"/>
        <end position="509"/>
    </location>
</feature>
<evidence type="ECO:0000256" key="1">
    <source>
        <dbReference type="ARBA" id="ARBA00023015"/>
    </source>
</evidence>
<keyword evidence="4" id="KW-0539">Nucleus</keyword>
<feature type="compositionally biased region" description="Basic and acidic residues" evidence="5">
    <location>
        <begin position="613"/>
        <end position="625"/>
    </location>
</feature>
<dbReference type="GO" id="GO:0001006">
    <property type="term" value="F:RNA polymerase III type 3 promoter sequence-specific DNA binding"/>
    <property type="evidence" value="ECO:0007669"/>
    <property type="project" value="TreeGrafter"/>
</dbReference>
<sequence>MDDLLGFDLLEDDHHEDGYDYEYEHQPDTALSLNHRLQDELLAFKDAISEQIAQNEATQRRLQQWLVAAKENERKRRHPGRYVPPDSLLSSIARDGSALPTNPDAVAKRQLKEGIPVNPRAGGGPAVWTTVEKTVLRKIIVSQLKAQVLQEAIDREQATIPKPVIPLGTPAPAASSLSAALKSYQDRVNGMDLPALLQELRGPIDWAQIASRYLFRIDAGWEQEKAEQKEAYEQYLKKRGSSSRGRRRKQKENDCEGSDGEGAEEENDEAGGVGGGVNGEAYGENFLKGKRPPTRREEDCQQCFEHFLDPDVVRTKWTGAEDKKLLELATHYKGHYWDEVARELGTGRTEYQCLVRYQRSLNRNLVNRPWTEAEDEHLKELVATYGDSNWQTVANLLSNRTREQCMARYNKTLRPGLRGGNWSAAEDLKLQLLVEVYGRGSWSKIAAHMPNRNDQKCRERYENLLAPEKKKSPWSAQEVTKLLDAVANHGPGSWSKIKAHVPGRTDAECRIKWETVVDIKDYDKYYELHQRKKVLLARGQKPADRPQLAVTDLETDRKALRKAFKQVTNVKDFADDIKRRRDLKRDREQAGLSEGDEQHEEEGEKEGDEEQVILEKAKQTAESLRHKTLARTLGDHYRDRRSQSKKLRLVLPALKGPSTMQVRAIIDKRRNKEDGDDDDEEDADTDRSPTTPSPLPRIGLKANPFAVDITRQALIEGARAAKALAAAQPTAKDEKAEPPGRAPPAILRPPSPPLSPSSPSPPRLCNMPPSALDTAASSQSNAGRRVHPRCLAVKNEVKIERRMTRNLAKAIKAEREAQEHRQQKWQLLVESQQWGNASGAVPFVSSSVPVTE</sequence>
<feature type="compositionally biased region" description="Acidic residues" evidence="5">
    <location>
        <begin position="255"/>
        <end position="269"/>
    </location>
</feature>
<organism evidence="9 10">
    <name type="scientific">Vitrella brassicaformis (strain CCMP3155)</name>
    <dbReference type="NCBI Taxonomy" id="1169540"/>
    <lineage>
        <taxon>Eukaryota</taxon>
        <taxon>Sar</taxon>
        <taxon>Alveolata</taxon>
        <taxon>Colpodellida</taxon>
        <taxon>Vitrellaceae</taxon>
        <taxon>Vitrella</taxon>
    </lineage>
</organism>
<evidence type="ECO:0008006" key="11">
    <source>
        <dbReference type="Google" id="ProtNLM"/>
    </source>
</evidence>
<feature type="compositionally biased region" description="Basic and acidic residues" evidence="5">
    <location>
        <begin position="633"/>
        <end position="642"/>
    </location>
</feature>
<gene>
    <name evidence="9" type="ORF">Vbra_16890</name>
</gene>
<feature type="region of interest" description="Disordered" evidence="5">
    <location>
        <begin position="725"/>
        <end position="787"/>
    </location>
</feature>
<dbReference type="InterPro" id="IPR009057">
    <property type="entry name" value="Homeodomain-like_sf"/>
</dbReference>
<dbReference type="Proteomes" id="UP000041254">
    <property type="component" value="Unassembled WGS sequence"/>
</dbReference>
<dbReference type="VEuPathDB" id="CryptoDB:Vbra_16890"/>
<evidence type="ECO:0000259" key="8">
    <source>
        <dbReference type="PROSITE" id="PS51294"/>
    </source>
</evidence>
<feature type="domain" description="Myb-like" evidence="6">
    <location>
        <begin position="362"/>
        <end position="413"/>
    </location>
</feature>
<feature type="domain" description="HTH myb-type" evidence="8">
    <location>
        <begin position="309"/>
        <end position="361"/>
    </location>
</feature>
<dbReference type="GO" id="GO:0042795">
    <property type="term" value="P:snRNA transcription by RNA polymerase II"/>
    <property type="evidence" value="ECO:0007669"/>
    <property type="project" value="TreeGrafter"/>
</dbReference>
<evidence type="ECO:0000256" key="5">
    <source>
        <dbReference type="SAM" id="MobiDB-lite"/>
    </source>
</evidence>
<evidence type="ECO:0000313" key="10">
    <source>
        <dbReference type="Proteomes" id="UP000041254"/>
    </source>
</evidence>
<dbReference type="OrthoDB" id="2143914at2759"/>
<dbReference type="PROSITE" id="PS51293">
    <property type="entry name" value="SANT"/>
    <property type="match status" value="1"/>
</dbReference>
<dbReference type="AlphaFoldDB" id="A0A0G4G393"/>
<dbReference type="InterPro" id="IPR017884">
    <property type="entry name" value="SANT_dom"/>
</dbReference>
<dbReference type="SMART" id="SM00717">
    <property type="entry name" value="SANT"/>
    <property type="match status" value="4"/>
</dbReference>
<dbReference type="PROSITE" id="PS50090">
    <property type="entry name" value="MYB_LIKE"/>
    <property type="match status" value="4"/>
</dbReference>
<dbReference type="GO" id="GO:0000978">
    <property type="term" value="F:RNA polymerase II cis-regulatory region sequence-specific DNA binding"/>
    <property type="evidence" value="ECO:0007669"/>
    <property type="project" value="TreeGrafter"/>
</dbReference>
<proteinExistence type="predicted"/>
<evidence type="ECO:0000256" key="3">
    <source>
        <dbReference type="ARBA" id="ARBA00023163"/>
    </source>
</evidence>
<dbReference type="InterPro" id="IPR051575">
    <property type="entry name" value="Myb-like_DNA-bd"/>
</dbReference>
<dbReference type="CDD" id="cd00167">
    <property type="entry name" value="SANT"/>
    <property type="match status" value="3"/>
</dbReference>
<feature type="domain" description="HTH myb-type" evidence="8">
    <location>
        <begin position="466"/>
        <end position="521"/>
    </location>
</feature>
<keyword evidence="1" id="KW-0805">Transcription regulation</keyword>
<dbReference type="GO" id="GO:0019185">
    <property type="term" value="C:snRNA-activating protein complex"/>
    <property type="evidence" value="ECO:0007669"/>
    <property type="project" value="TreeGrafter"/>
</dbReference>
<dbReference type="PANTHER" id="PTHR46621">
    <property type="entry name" value="SNRNA-ACTIVATING PROTEIN COMPLEX SUBUNIT 4"/>
    <property type="match status" value="1"/>
</dbReference>
<dbReference type="InterPro" id="IPR001005">
    <property type="entry name" value="SANT/Myb"/>
</dbReference>
<dbReference type="InterPro" id="IPR017930">
    <property type="entry name" value="Myb_dom"/>
</dbReference>
<dbReference type="STRING" id="1169540.A0A0G4G393"/>
<feature type="domain" description="Myb-like" evidence="6">
    <location>
        <begin position="466"/>
        <end position="517"/>
    </location>
</feature>
<dbReference type="Pfam" id="PF13921">
    <property type="entry name" value="Myb_DNA-bind_6"/>
    <property type="match status" value="1"/>
</dbReference>
<name>A0A0G4G393_VITBC</name>
<dbReference type="EMBL" id="CDMY01000556">
    <property type="protein sequence ID" value="CEM22730.1"/>
    <property type="molecule type" value="Genomic_DNA"/>
</dbReference>